<organism evidence="1 2">
    <name type="scientific">Caldilinea aerophila (strain DSM 14535 / JCM 11387 / NBRC 104270 / STL-6-O1)</name>
    <dbReference type="NCBI Taxonomy" id="926550"/>
    <lineage>
        <taxon>Bacteria</taxon>
        <taxon>Bacillati</taxon>
        <taxon>Chloroflexota</taxon>
        <taxon>Caldilineae</taxon>
        <taxon>Caldilineales</taxon>
        <taxon>Caldilineaceae</taxon>
        <taxon>Caldilinea</taxon>
    </lineage>
</organism>
<name>I0I054_CALAS</name>
<protein>
    <submittedName>
        <fullName evidence="1">Putative methyltransferase</fullName>
    </submittedName>
</protein>
<dbReference type="HOGENOM" id="CLU_062821_2_0_0"/>
<dbReference type="AlphaFoldDB" id="I0I054"/>
<dbReference type="EMBL" id="AP012337">
    <property type="protein sequence ID" value="BAL98641.1"/>
    <property type="molecule type" value="Genomic_DNA"/>
</dbReference>
<dbReference type="SUPFAM" id="SSF53335">
    <property type="entry name" value="S-adenosyl-L-methionine-dependent methyltransferases"/>
    <property type="match status" value="1"/>
</dbReference>
<sequence length="247" mass="28277">MKRKNHLFNIAFHRFSAMFRQGQFFLRNPARFAILRRIRSQKLSYLEMAALIDLYEAVQNAENQKIPGILIEAGTALGGSAIAMAAAKQPERALFVFDAFETIPPPSERDDSDAHQRYALIQSGKAVGLKGTPYYGYQTNLIQQVEQNFVRFGFPPSAHHVHLVKGYYADTLRVDQPVAIAHLDCDWYDSVMTCLERIVPYLAMGGRLIIDDYAHWSGCRRAVEDFFSGRREGFEFIMKSRLHIVRR</sequence>
<dbReference type="GO" id="GO:0032259">
    <property type="term" value="P:methylation"/>
    <property type="evidence" value="ECO:0007669"/>
    <property type="project" value="UniProtKB-KW"/>
</dbReference>
<reference evidence="1 2" key="1">
    <citation type="submission" date="2012-02" db="EMBL/GenBank/DDBJ databases">
        <title>Complete genome sequence of Caldilinea aerophila DSM 14535 (= NBRC 102666).</title>
        <authorList>
            <person name="Oguchi A."/>
            <person name="Hosoyama A."/>
            <person name="Sekine M."/>
            <person name="Fukai R."/>
            <person name="Kato Y."/>
            <person name="Nakamura S."/>
            <person name="Hanada S."/>
            <person name="Yamazaki S."/>
            <person name="Fujita N."/>
        </authorList>
    </citation>
    <scope>NUCLEOTIDE SEQUENCE [LARGE SCALE GENOMIC DNA]</scope>
    <source>
        <strain evidence="2">DSM 14535 / JCM 11387 / NBRC 104270 / STL-6-O1</strain>
    </source>
</reference>
<dbReference type="InterPro" id="IPR008884">
    <property type="entry name" value="TylF_MeTrfase"/>
</dbReference>
<keyword evidence="2" id="KW-1185">Reference proteome</keyword>
<accession>I0I054</accession>
<evidence type="ECO:0000313" key="2">
    <source>
        <dbReference type="Proteomes" id="UP000007880"/>
    </source>
</evidence>
<dbReference type="PANTHER" id="PTHR40036">
    <property type="entry name" value="MACROCIN O-METHYLTRANSFERASE"/>
    <property type="match status" value="1"/>
</dbReference>
<keyword evidence="1" id="KW-0489">Methyltransferase</keyword>
<dbReference type="Proteomes" id="UP000007880">
    <property type="component" value="Chromosome"/>
</dbReference>
<proteinExistence type="predicted"/>
<dbReference type="Gene3D" id="3.40.50.150">
    <property type="entry name" value="Vaccinia Virus protein VP39"/>
    <property type="match status" value="1"/>
</dbReference>
<keyword evidence="1" id="KW-0808">Transferase</keyword>
<dbReference type="Pfam" id="PF05711">
    <property type="entry name" value="TylF"/>
    <property type="match status" value="1"/>
</dbReference>
<dbReference type="PANTHER" id="PTHR40036:SF1">
    <property type="entry name" value="MACROCIN O-METHYLTRANSFERASE"/>
    <property type="match status" value="1"/>
</dbReference>
<dbReference type="eggNOG" id="COG0367">
    <property type="taxonomic scope" value="Bacteria"/>
</dbReference>
<evidence type="ECO:0000313" key="1">
    <source>
        <dbReference type="EMBL" id="BAL98641.1"/>
    </source>
</evidence>
<dbReference type="InterPro" id="IPR029063">
    <property type="entry name" value="SAM-dependent_MTases_sf"/>
</dbReference>
<dbReference type="KEGG" id="cap:CLDAP_06020"/>
<dbReference type="OrthoDB" id="149130at2"/>
<dbReference type="STRING" id="926550.CLDAP_06020"/>
<gene>
    <name evidence="1" type="ordered locus">CLDAP_06020</name>
</gene>
<dbReference type="GO" id="GO:0008168">
    <property type="term" value="F:methyltransferase activity"/>
    <property type="evidence" value="ECO:0007669"/>
    <property type="project" value="UniProtKB-KW"/>
</dbReference>